<dbReference type="InterPro" id="IPR029016">
    <property type="entry name" value="GAF-like_dom_sf"/>
</dbReference>
<dbReference type="EMBL" id="JAJPWV010000001">
    <property type="protein sequence ID" value="MCD8739865.1"/>
    <property type="molecule type" value="Genomic_DNA"/>
</dbReference>
<dbReference type="RefSeq" id="WP_232175930.1">
    <property type="nucleotide sequence ID" value="NZ_JAJPWV010000001.1"/>
</dbReference>
<dbReference type="PROSITE" id="PS50109">
    <property type="entry name" value="HIS_KIN"/>
    <property type="match status" value="1"/>
</dbReference>
<dbReference type="InterPro" id="IPR003594">
    <property type="entry name" value="HATPase_dom"/>
</dbReference>
<dbReference type="InterPro" id="IPR003661">
    <property type="entry name" value="HisK_dim/P_dom"/>
</dbReference>
<evidence type="ECO:0000313" key="7">
    <source>
        <dbReference type="EMBL" id="MCD8739865.1"/>
    </source>
</evidence>
<keyword evidence="3" id="KW-0597">Phosphoprotein</keyword>
<dbReference type="InterPro" id="IPR036890">
    <property type="entry name" value="HATPase_C_sf"/>
</dbReference>
<dbReference type="CDD" id="cd00082">
    <property type="entry name" value="HisKA"/>
    <property type="match status" value="1"/>
</dbReference>
<accession>A0ABS8U1A8</accession>
<dbReference type="PRINTS" id="PR00344">
    <property type="entry name" value="BCTRLSENSOR"/>
</dbReference>
<dbReference type="EC" id="2.7.13.3" evidence="2"/>
<comment type="catalytic activity">
    <reaction evidence="1">
        <text>ATP + protein L-histidine = ADP + protein N-phospho-L-histidine.</text>
        <dbReference type="EC" id="2.7.13.3"/>
    </reaction>
</comment>
<dbReference type="InterPro" id="IPR004358">
    <property type="entry name" value="Sig_transdc_His_kin-like_C"/>
</dbReference>
<evidence type="ECO:0000256" key="3">
    <source>
        <dbReference type="ARBA" id="ARBA00022553"/>
    </source>
</evidence>
<reference evidence="7 8" key="1">
    <citation type="submission" date="2021-12" db="EMBL/GenBank/DDBJ databases">
        <title>Mucilaginibacter roseus genome.</title>
        <authorList>
            <person name="Ferreira J.R."/>
            <person name="Newman J.D."/>
        </authorList>
    </citation>
    <scope>NUCLEOTIDE SEQUENCE [LARGE SCALE GENOMIC DNA]</scope>
    <source>
        <strain evidence="7 8">LMG 28454</strain>
    </source>
</reference>
<comment type="caution">
    <text evidence="7">The sequence shown here is derived from an EMBL/GenBank/DDBJ whole genome shotgun (WGS) entry which is preliminary data.</text>
</comment>
<evidence type="ECO:0000256" key="1">
    <source>
        <dbReference type="ARBA" id="ARBA00000085"/>
    </source>
</evidence>
<dbReference type="InterPro" id="IPR036097">
    <property type="entry name" value="HisK_dim/P_sf"/>
</dbReference>
<name>A0ABS8U1A8_9SPHI</name>
<dbReference type="SUPFAM" id="SSF47384">
    <property type="entry name" value="Homodimeric domain of signal transducing histidine kinase"/>
    <property type="match status" value="1"/>
</dbReference>
<dbReference type="Pfam" id="PF02518">
    <property type="entry name" value="HATPase_c"/>
    <property type="match status" value="1"/>
</dbReference>
<sequence length="405" mass="43850">MQANKLPIPANEMERVIELSDYDIDYGAMQEQFKDLTTLAAKIAGTDISLINLIDSYTSWTIARHGLPVEQLPRDETVCQYTISGDENFEVADLTEDDRFKDKSYVSGAPNLKYYFGVPLRTANGNNLGALCLMDAETKQLSPEKIEMLKIISGEIVNRLQVYKTLQELKQNANEALESKKRVAHDIRGPVGGIIGLARVISEQGNENNMEEVLEFINLIYKSGNSILELADEILSVDLAKSAKALGANEYNQLMLKDKLEKLYAPQALNKGIHLTITTDSGTEAVPFSKNKLLQIIGNIISNAIKFTPSGGGVSVSFGLQIGTNQNVLLFTVADNGVGMSPAKISAVLSGEGESTHGTSGEQGYGFGLSLVKHLIDSLKGTLDITSTQGSGSIFSVKIPQSKVS</sequence>
<dbReference type="Gene3D" id="3.30.450.40">
    <property type="match status" value="1"/>
</dbReference>
<dbReference type="SUPFAM" id="SSF55874">
    <property type="entry name" value="ATPase domain of HSP90 chaperone/DNA topoisomerase II/histidine kinase"/>
    <property type="match status" value="1"/>
</dbReference>
<evidence type="ECO:0000259" key="6">
    <source>
        <dbReference type="PROSITE" id="PS50109"/>
    </source>
</evidence>
<dbReference type="PANTHER" id="PTHR43047:SF72">
    <property type="entry name" value="OSMOSENSING HISTIDINE PROTEIN KINASE SLN1"/>
    <property type="match status" value="1"/>
</dbReference>
<dbReference type="SUPFAM" id="SSF55781">
    <property type="entry name" value="GAF domain-like"/>
    <property type="match status" value="1"/>
</dbReference>
<evidence type="ECO:0000256" key="4">
    <source>
        <dbReference type="ARBA" id="ARBA00022679"/>
    </source>
</evidence>
<gene>
    <name evidence="7" type="ORF">LT679_04570</name>
</gene>
<feature type="domain" description="Histidine kinase" evidence="6">
    <location>
        <begin position="182"/>
        <end position="403"/>
    </location>
</feature>
<dbReference type="Gene3D" id="3.30.565.10">
    <property type="entry name" value="Histidine kinase-like ATPase, C-terminal domain"/>
    <property type="match status" value="1"/>
</dbReference>
<dbReference type="Gene3D" id="1.10.287.130">
    <property type="match status" value="1"/>
</dbReference>
<protein>
    <recommendedName>
        <fullName evidence="2">histidine kinase</fullName>
        <ecNumber evidence="2">2.7.13.3</ecNumber>
    </recommendedName>
</protein>
<dbReference type="PANTHER" id="PTHR43047">
    <property type="entry name" value="TWO-COMPONENT HISTIDINE PROTEIN KINASE"/>
    <property type="match status" value="1"/>
</dbReference>
<evidence type="ECO:0000256" key="2">
    <source>
        <dbReference type="ARBA" id="ARBA00012438"/>
    </source>
</evidence>
<keyword evidence="8" id="KW-1185">Reference proteome</keyword>
<organism evidence="7 8">
    <name type="scientific">Mucilaginibacter roseus</name>
    <dbReference type="NCBI Taxonomy" id="1528868"/>
    <lineage>
        <taxon>Bacteria</taxon>
        <taxon>Pseudomonadati</taxon>
        <taxon>Bacteroidota</taxon>
        <taxon>Sphingobacteriia</taxon>
        <taxon>Sphingobacteriales</taxon>
        <taxon>Sphingobacteriaceae</taxon>
        <taxon>Mucilaginibacter</taxon>
    </lineage>
</organism>
<dbReference type="InterPro" id="IPR005467">
    <property type="entry name" value="His_kinase_dom"/>
</dbReference>
<proteinExistence type="predicted"/>
<evidence type="ECO:0000313" key="8">
    <source>
        <dbReference type="Proteomes" id="UP001199919"/>
    </source>
</evidence>
<evidence type="ECO:0000256" key="5">
    <source>
        <dbReference type="ARBA" id="ARBA00022777"/>
    </source>
</evidence>
<dbReference type="GO" id="GO:0016301">
    <property type="term" value="F:kinase activity"/>
    <property type="evidence" value="ECO:0007669"/>
    <property type="project" value="UniProtKB-KW"/>
</dbReference>
<keyword evidence="5 7" id="KW-0418">Kinase</keyword>
<dbReference type="SMART" id="SM00387">
    <property type="entry name" value="HATPase_c"/>
    <property type="match status" value="1"/>
</dbReference>
<dbReference type="Proteomes" id="UP001199919">
    <property type="component" value="Unassembled WGS sequence"/>
</dbReference>
<keyword evidence="4" id="KW-0808">Transferase</keyword>